<name>R1F3P4_9GAMM</name>
<evidence type="ECO:0000256" key="5">
    <source>
        <dbReference type="SAM" id="Coils"/>
    </source>
</evidence>
<feature type="coiled-coil region" evidence="5">
    <location>
        <begin position="92"/>
        <end position="171"/>
    </location>
</feature>
<keyword evidence="10" id="KW-1185">Reference proteome</keyword>
<dbReference type="GO" id="GO:1990961">
    <property type="term" value="P:xenobiotic detoxification by transmembrane export across the plasma membrane"/>
    <property type="evidence" value="ECO:0007669"/>
    <property type="project" value="InterPro"/>
</dbReference>
<dbReference type="InterPro" id="IPR030190">
    <property type="entry name" value="MacA_alpha-hairpin_sf"/>
</dbReference>
<sequence>MLRWLIAALLVALSIWLLWPNKAAAPLLSASVTRQDIEDAVLASGALEAVEQVDVGAQVSGQVTRLLVENGQQVKQGELLAEIDPLIAQNDLKTAQAELASSQAQLRIKQAQLKQYELAYRRQQQMFGQQASSKADLENAEAQLAVTRAELQNAQANIDSAAIKVERSRTQLGYTRIQAPMDGTVVSIVTRQGQTLAATQTVPTLLKLANLDIMTVKAQISEADVSKVRAGMPVYFTLIGDPDTRYRAKLRTVELAPINVNDQTTSTSSTNVAVYYYALFDVPNPDHALRVAMTTQVTIVLGQRQGVLTIPRTALGKQLGPGEYQVQVLNGETPETRTIQTGLKDDIKVEVLEGLAEHDKVVIGQPTGDEGREKEDEMS</sequence>
<dbReference type="InterPro" id="IPR006143">
    <property type="entry name" value="RND_pump_MFP"/>
</dbReference>
<dbReference type="GO" id="GO:0030313">
    <property type="term" value="C:cell envelope"/>
    <property type="evidence" value="ECO:0007669"/>
    <property type="project" value="UniProtKB-SubCell"/>
</dbReference>
<gene>
    <name evidence="9" type="ORF">G113_13833</name>
</gene>
<dbReference type="OrthoDB" id="9791520at2"/>
<dbReference type="Gene3D" id="2.40.50.100">
    <property type="match status" value="1"/>
</dbReference>
<dbReference type="Pfam" id="PF25967">
    <property type="entry name" value="RND-MFP_C"/>
    <property type="match status" value="1"/>
</dbReference>
<evidence type="ECO:0000256" key="2">
    <source>
        <dbReference type="ARBA" id="ARBA00009477"/>
    </source>
</evidence>
<dbReference type="InterPro" id="IPR058625">
    <property type="entry name" value="MdtA-like_BSH"/>
</dbReference>
<dbReference type="PANTHER" id="PTHR30469">
    <property type="entry name" value="MULTIDRUG RESISTANCE PROTEIN MDTA"/>
    <property type="match status" value="1"/>
</dbReference>
<dbReference type="Gene3D" id="2.40.30.170">
    <property type="match status" value="1"/>
</dbReference>
<comment type="similarity">
    <text evidence="2">Belongs to the membrane fusion protein (MFP) (TC 8.A.1) family.</text>
</comment>
<evidence type="ECO:0000259" key="7">
    <source>
        <dbReference type="Pfam" id="PF25944"/>
    </source>
</evidence>
<evidence type="ECO:0000313" key="10">
    <source>
        <dbReference type="Proteomes" id="UP000013526"/>
    </source>
</evidence>
<feature type="domain" description="Multidrug resistance protein MdtA-like beta-barrel" evidence="7">
    <location>
        <begin position="214"/>
        <end position="302"/>
    </location>
</feature>
<dbReference type="SUPFAM" id="SSF111369">
    <property type="entry name" value="HlyD-like secretion proteins"/>
    <property type="match status" value="1"/>
</dbReference>
<reference evidence="9 10" key="1">
    <citation type="journal article" date="2013" name="Genome Announc.">
        <title>Draft Genome Sequence of Aeromonas molluscorum Strain 848TT, Isolated from Bivalve Molluscs.</title>
        <authorList>
            <person name="Spataro N."/>
            <person name="Farfan M."/>
            <person name="Albarral V."/>
            <person name="Sanglas A."/>
            <person name="Loren J.G."/>
            <person name="Fuste M.C."/>
            <person name="Bosch E."/>
        </authorList>
    </citation>
    <scope>NUCLEOTIDE SEQUENCE [LARGE SCALE GENOMIC DNA]</scope>
    <source>
        <strain evidence="9 10">848</strain>
    </source>
</reference>
<dbReference type="Pfam" id="PF25944">
    <property type="entry name" value="Beta-barrel_RND"/>
    <property type="match status" value="1"/>
</dbReference>
<keyword evidence="4 5" id="KW-0175">Coiled coil</keyword>
<feature type="domain" description="Multidrug resistance protein MdtA-like C-terminal permuted SH3" evidence="8">
    <location>
        <begin position="307"/>
        <end position="364"/>
    </location>
</feature>
<evidence type="ECO:0000256" key="4">
    <source>
        <dbReference type="ARBA" id="ARBA00023054"/>
    </source>
</evidence>
<dbReference type="PANTHER" id="PTHR30469:SF33">
    <property type="entry name" value="SLR1207 PROTEIN"/>
    <property type="match status" value="1"/>
</dbReference>
<dbReference type="GO" id="GO:1990281">
    <property type="term" value="C:efflux pump complex"/>
    <property type="evidence" value="ECO:0007669"/>
    <property type="project" value="TreeGrafter"/>
</dbReference>
<evidence type="ECO:0000313" key="9">
    <source>
        <dbReference type="EMBL" id="EOD54518.1"/>
    </source>
</evidence>
<evidence type="ECO:0000259" key="6">
    <source>
        <dbReference type="Pfam" id="PF25917"/>
    </source>
</evidence>
<dbReference type="InterPro" id="IPR058626">
    <property type="entry name" value="MdtA-like_b-barrel"/>
</dbReference>
<keyword evidence="3" id="KW-0813">Transport</keyword>
<comment type="subcellular location">
    <subcellularLocation>
        <location evidence="1">Cell membrane</location>
    </subcellularLocation>
</comment>
<evidence type="ECO:0000259" key="8">
    <source>
        <dbReference type="Pfam" id="PF25967"/>
    </source>
</evidence>
<dbReference type="NCBIfam" id="TIGR01730">
    <property type="entry name" value="RND_mfp"/>
    <property type="match status" value="1"/>
</dbReference>
<organism evidence="9 10">
    <name type="scientific">Aeromonas molluscorum 848</name>
    <dbReference type="NCBI Taxonomy" id="1268236"/>
    <lineage>
        <taxon>Bacteria</taxon>
        <taxon>Pseudomonadati</taxon>
        <taxon>Pseudomonadota</taxon>
        <taxon>Gammaproteobacteria</taxon>
        <taxon>Aeromonadales</taxon>
        <taxon>Aeromonadaceae</taxon>
        <taxon>Aeromonas</taxon>
    </lineage>
</organism>
<dbReference type="EMBL" id="AQGQ01000100">
    <property type="protein sequence ID" value="EOD54518.1"/>
    <property type="molecule type" value="Genomic_DNA"/>
</dbReference>
<protein>
    <submittedName>
        <fullName evidence="9">HlyD family secretion protein</fullName>
    </submittedName>
</protein>
<dbReference type="Gene3D" id="6.10.140.1990">
    <property type="match status" value="1"/>
</dbReference>
<dbReference type="InterPro" id="IPR058627">
    <property type="entry name" value="MdtA-like_C"/>
</dbReference>
<accession>R1F3P4</accession>
<dbReference type="RefSeq" id="WP_005904038.1">
    <property type="nucleotide sequence ID" value="NZ_AQGQ01000100.1"/>
</dbReference>
<dbReference type="Gene3D" id="2.40.420.20">
    <property type="match status" value="1"/>
</dbReference>
<dbReference type="GO" id="GO:0015562">
    <property type="term" value="F:efflux transmembrane transporter activity"/>
    <property type="evidence" value="ECO:0007669"/>
    <property type="project" value="InterPro"/>
</dbReference>
<dbReference type="GO" id="GO:0019898">
    <property type="term" value="C:extrinsic component of membrane"/>
    <property type="evidence" value="ECO:0007669"/>
    <property type="project" value="InterPro"/>
</dbReference>
<dbReference type="GO" id="GO:1990195">
    <property type="term" value="C:macrolide transmembrane transporter complex"/>
    <property type="evidence" value="ECO:0007669"/>
    <property type="project" value="InterPro"/>
</dbReference>
<comment type="caution">
    <text evidence="9">The sequence shown here is derived from an EMBL/GenBank/DDBJ whole genome shotgun (WGS) entry which is preliminary data.</text>
</comment>
<evidence type="ECO:0000256" key="1">
    <source>
        <dbReference type="ARBA" id="ARBA00004236"/>
    </source>
</evidence>
<dbReference type="AlphaFoldDB" id="R1F3P4"/>
<dbReference type="Proteomes" id="UP000013526">
    <property type="component" value="Unassembled WGS sequence"/>
</dbReference>
<dbReference type="PATRIC" id="fig|1268236.3.peg.2717"/>
<dbReference type="Pfam" id="PF25917">
    <property type="entry name" value="BSH_RND"/>
    <property type="match status" value="1"/>
</dbReference>
<evidence type="ECO:0000256" key="3">
    <source>
        <dbReference type="ARBA" id="ARBA00022448"/>
    </source>
</evidence>
<proteinExistence type="inferred from homology"/>
<feature type="domain" description="Multidrug resistance protein MdtA-like barrel-sandwich hybrid" evidence="6">
    <location>
        <begin position="51"/>
        <end position="205"/>
    </location>
</feature>